<evidence type="ECO:0000256" key="3">
    <source>
        <dbReference type="ARBA" id="ARBA00023163"/>
    </source>
</evidence>
<evidence type="ECO:0000256" key="1">
    <source>
        <dbReference type="ARBA" id="ARBA00023015"/>
    </source>
</evidence>
<dbReference type="InterPro" id="IPR003313">
    <property type="entry name" value="AraC-bd"/>
</dbReference>
<dbReference type="GO" id="GO:0003700">
    <property type="term" value="F:DNA-binding transcription factor activity"/>
    <property type="evidence" value="ECO:0007669"/>
    <property type="project" value="InterPro"/>
</dbReference>
<sequence>MESVRFRYRRKSPSKPAPFHSHELYELYYFHEGKGNYLIGDKIYALQPGDLIVMNGMSLHCANIDPHYNHFRTTLHFDPYYTRELITSLQAVDVLKPFVELGNLRLHLGPGDRYEFEQMLLRLHTFYRQNDPIMDSRFLLAFLDLLHLVYRLCEQPLEQKSEFGSDKERHVQNIIAYVEQHYREEMTLEQMEKSLHLSKTYLSKIFKEVTGLTLFKYVYQRRINQAKVLFLLENRSVTDTCFQVGFKHLAHFSRIFKEHVGSTPEQFRKAANQRQ</sequence>
<dbReference type="InterPro" id="IPR014710">
    <property type="entry name" value="RmlC-like_jellyroll"/>
</dbReference>
<dbReference type="PANTHER" id="PTHR43280:SF2">
    <property type="entry name" value="HTH-TYPE TRANSCRIPTIONAL REGULATOR EXSA"/>
    <property type="match status" value="1"/>
</dbReference>
<keyword evidence="3" id="KW-0804">Transcription</keyword>
<dbReference type="InterPro" id="IPR018060">
    <property type="entry name" value="HTH_AraC"/>
</dbReference>
<dbReference type="OrthoDB" id="2713997at2"/>
<proteinExistence type="predicted"/>
<dbReference type="AlphaFoldDB" id="A0A559KBE8"/>
<dbReference type="Pfam" id="PF12833">
    <property type="entry name" value="HTH_18"/>
    <property type="match status" value="1"/>
</dbReference>
<dbReference type="SUPFAM" id="SSF51215">
    <property type="entry name" value="Regulatory protein AraC"/>
    <property type="match status" value="1"/>
</dbReference>
<dbReference type="PANTHER" id="PTHR43280">
    <property type="entry name" value="ARAC-FAMILY TRANSCRIPTIONAL REGULATOR"/>
    <property type="match status" value="1"/>
</dbReference>
<keyword evidence="1" id="KW-0805">Transcription regulation</keyword>
<evidence type="ECO:0000313" key="5">
    <source>
        <dbReference type="EMBL" id="TVY09456.1"/>
    </source>
</evidence>
<reference evidence="5 6" key="1">
    <citation type="submission" date="2019-07" db="EMBL/GenBank/DDBJ databases">
        <authorList>
            <person name="Kim J."/>
        </authorList>
    </citation>
    <scope>NUCLEOTIDE SEQUENCE [LARGE SCALE GENOMIC DNA]</scope>
    <source>
        <strain evidence="5 6">JC52</strain>
    </source>
</reference>
<dbReference type="EMBL" id="VNJI01000014">
    <property type="protein sequence ID" value="TVY09456.1"/>
    <property type="molecule type" value="Genomic_DNA"/>
</dbReference>
<protein>
    <submittedName>
        <fullName evidence="5">Helix-turn-helix domain-containing protein</fullName>
    </submittedName>
</protein>
<comment type="caution">
    <text evidence="5">The sequence shown here is derived from an EMBL/GenBank/DDBJ whole genome shotgun (WGS) entry which is preliminary data.</text>
</comment>
<dbReference type="SUPFAM" id="SSF46689">
    <property type="entry name" value="Homeodomain-like"/>
    <property type="match status" value="2"/>
</dbReference>
<gene>
    <name evidence="5" type="ORF">FPZ49_13525</name>
</gene>
<dbReference type="Gene3D" id="2.60.120.10">
    <property type="entry name" value="Jelly Rolls"/>
    <property type="match status" value="1"/>
</dbReference>
<dbReference type="InterPro" id="IPR009057">
    <property type="entry name" value="Homeodomain-like_sf"/>
</dbReference>
<keyword evidence="6" id="KW-1185">Reference proteome</keyword>
<dbReference type="PROSITE" id="PS01124">
    <property type="entry name" value="HTH_ARAC_FAMILY_2"/>
    <property type="match status" value="1"/>
</dbReference>
<dbReference type="Pfam" id="PF02311">
    <property type="entry name" value="AraC_binding"/>
    <property type="match status" value="1"/>
</dbReference>
<accession>A0A559KBE8</accession>
<dbReference type="Proteomes" id="UP000317036">
    <property type="component" value="Unassembled WGS sequence"/>
</dbReference>
<dbReference type="InterPro" id="IPR037923">
    <property type="entry name" value="HTH-like"/>
</dbReference>
<evidence type="ECO:0000313" key="6">
    <source>
        <dbReference type="Proteomes" id="UP000317036"/>
    </source>
</evidence>
<dbReference type="PRINTS" id="PR00032">
    <property type="entry name" value="HTHARAC"/>
</dbReference>
<dbReference type="InterPro" id="IPR020449">
    <property type="entry name" value="Tscrpt_reg_AraC-type_HTH"/>
</dbReference>
<evidence type="ECO:0000259" key="4">
    <source>
        <dbReference type="PROSITE" id="PS01124"/>
    </source>
</evidence>
<dbReference type="SMART" id="SM00342">
    <property type="entry name" value="HTH_ARAC"/>
    <property type="match status" value="1"/>
</dbReference>
<dbReference type="RefSeq" id="WP_144847448.1">
    <property type="nucleotide sequence ID" value="NZ_VNJI01000014.1"/>
</dbReference>
<dbReference type="GO" id="GO:0043565">
    <property type="term" value="F:sequence-specific DNA binding"/>
    <property type="evidence" value="ECO:0007669"/>
    <property type="project" value="InterPro"/>
</dbReference>
<name>A0A559KBE8_9BACL</name>
<keyword evidence="2" id="KW-0238">DNA-binding</keyword>
<feature type="domain" description="HTH araC/xylS-type" evidence="4">
    <location>
        <begin position="172"/>
        <end position="270"/>
    </location>
</feature>
<organism evidence="5 6">
    <name type="scientific">Paenibacillus cremeus</name>
    <dbReference type="NCBI Taxonomy" id="2163881"/>
    <lineage>
        <taxon>Bacteria</taxon>
        <taxon>Bacillati</taxon>
        <taxon>Bacillota</taxon>
        <taxon>Bacilli</taxon>
        <taxon>Bacillales</taxon>
        <taxon>Paenibacillaceae</taxon>
        <taxon>Paenibacillus</taxon>
    </lineage>
</organism>
<evidence type="ECO:0000256" key="2">
    <source>
        <dbReference type="ARBA" id="ARBA00023125"/>
    </source>
</evidence>
<dbReference type="Gene3D" id="1.10.10.60">
    <property type="entry name" value="Homeodomain-like"/>
    <property type="match status" value="2"/>
</dbReference>